<reference evidence="3" key="1">
    <citation type="submission" date="2017-09" db="EMBL/GenBank/DDBJ databases">
        <authorList>
            <person name="Regsiter A."/>
            <person name="William W."/>
        </authorList>
    </citation>
    <scope>NUCLEOTIDE SEQUENCE [LARGE SCALE GENOMIC DNA]</scope>
    <source>
        <strain evidence="3">500-1</strain>
    </source>
</reference>
<sequence>MSLRIILLCLGIVLASPGVGVAFDGYVQTFESNGTITWGNGAITVKRSIEQPETDDGEVAVLDPLVTRKAVSSARKQMLDMILSTRIDAKQTVHSYLTQEPELATEVRGVVQNSPLERPAVFDGVGEVVASEILRGRLADLVLPTTIPFQSGIPPKLATTSEETDAEGGELPEEAGGGAGLFTGLIIDASHLQMTPSLTPVVYGQDGIGVYGAFMVSRANAVEKGVVAYSTTADPLALKTRVGNNPLLIPASSAFGSWRTDVIIPTPMARLARAILQSHEVVANCRVVIVMPVPESSEDPEAVENVLKSEDLQ</sequence>
<evidence type="ECO:0000313" key="3">
    <source>
        <dbReference type="Proteomes" id="UP000219215"/>
    </source>
</evidence>
<evidence type="ECO:0000313" key="2">
    <source>
        <dbReference type="EMBL" id="SOB57772.1"/>
    </source>
</evidence>
<dbReference type="EMBL" id="LT907975">
    <property type="protein sequence ID" value="SOB57772.1"/>
    <property type="molecule type" value="Genomic_DNA"/>
</dbReference>
<proteinExistence type="predicted"/>
<name>A0A2C8F6V9_9BACT</name>
<keyword evidence="3" id="KW-1185">Reference proteome</keyword>
<dbReference type="OrthoDB" id="9813452at2"/>
<dbReference type="Proteomes" id="UP000219215">
    <property type="component" value="Chromosome DPRO"/>
</dbReference>
<dbReference type="AlphaFoldDB" id="A0A2C8F6V9"/>
<dbReference type="KEGG" id="pprf:DPRO_0881"/>
<accession>A0A2C8F6V9</accession>
<evidence type="ECO:0000256" key="1">
    <source>
        <dbReference type="SAM" id="MobiDB-lite"/>
    </source>
</evidence>
<organism evidence="2 3">
    <name type="scientific">Pseudodesulfovibrio profundus</name>
    <dbReference type="NCBI Taxonomy" id="57320"/>
    <lineage>
        <taxon>Bacteria</taxon>
        <taxon>Pseudomonadati</taxon>
        <taxon>Thermodesulfobacteriota</taxon>
        <taxon>Desulfovibrionia</taxon>
        <taxon>Desulfovibrionales</taxon>
        <taxon>Desulfovibrionaceae</taxon>
    </lineage>
</organism>
<feature type="region of interest" description="Disordered" evidence="1">
    <location>
        <begin position="153"/>
        <end position="174"/>
    </location>
</feature>
<feature type="compositionally biased region" description="Acidic residues" evidence="1">
    <location>
        <begin position="162"/>
        <end position="173"/>
    </location>
</feature>
<protein>
    <submittedName>
        <fullName evidence="2">Uncharacterized protein</fullName>
    </submittedName>
</protein>
<gene>
    <name evidence="2" type="ORF">DPRO_0881</name>
</gene>
<dbReference type="RefSeq" id="WP_157917368.1">
    <property type="nucleotide sequence ID" value="NZ_LT907975.1"/>
</dbReference>